<feature type="transmembrane region" description="Helical" evidence="2">
    <location>
        <begin position="252"/>
        <end position="274"/>
    </location>
</feature>
<organism evidence="3 4">
    <name type="scientific">Streptomyces ipomoeae 91-03</name>
    <dbReference type="NCBI Taxonomy" id="698759"/>
    <lineage>
        <taxon>Bacteria</taxon>
        <taxon>Bacillati</taxon>
        <taxon>Actinomycetota</taxon>
        <taxon>Actinomycetes</taxon>
        <taxon>Kitasatosporales</taxon>
        <taxon>Streptomycetaceae</taxon>
        <taxon>Streptomyces</taxon>
    </lineage>
</organism>
<accession>L1L5V9</accession>
<feature type="transmembrane region" description="Helical" evidence="2">
    <location>
        <begin position="66"/>
        <end position="93"/>
    </location>
</feature>
<feature type="transmembrane region" description="Helical" evidence="2">
    <location>
        <begin position="202"/>
        <end position="222"/>
    </location>
</feature>
<reference evidence="3 4" key="1">
    <citation type="submission" date="2012-11" db="EMBL/GenBank/DDBJ databases">
        <authorList>
            <person name="Huguet-Tapia J.C."/>
            <person name="Durkin A.S."/>
            <person name="Pettis G.S."/>
            <person name="Badger J.H."/>
        </authorList>
    </citation>
    <scope>NUCLEOTIDE SEQUENCE [LARGE SCALE GENOMIC DNA]</scope>
    <source>
        <strain evidence="3 4">91-03</strain>
    </source>
</reference>
<keyword evidence="4" id="KW-1185">Reference proteome</keyword>
<dbReference type="RefSeq" id="WP_009301828.1">
    <property type="nucleotide sequence ID" value="NZ_AEJC01000107.1"/>
</dbReference>
<feature type="region of interest" description="Disordered" evidence="1">
    <location>
        <begin position="472"/>
        <end position="783"/>
    </location>
</feature>
<feature type="compositionally biased region" description="Basic and acidic residues" evidence="1">
    <location>
        <begin position="561"/>
        <end position="579"/>
    </location>
</feature>
<sequence>MAVVTHVTDSNDPTATTDRTADRPTAGHRTTDRRTEHSRPASHLSSLLASHLSSLFVRLRGRSPRLAAGALGGALAAGVGLAVFAALVMVLWVSSPYPDSGPGGALQVAATLWLLSHGVELIRTDTLSGDPAPMGLVPLLLLALPAVLLHRSARDHPDHVDDGFGTRSRTTWAGLVLGYTAVGWAATLYASGGVLRPSWVWAAMYVPLLAALAAGTGVWAACGRPLLPLPALLGAALETEERRHLLAAAGRAAAAGVLVLAGGGALLVGGSLVWHGGATRDGFLQLTEGWSGRFAVLLLCLALVPNAAVWGAAYALGPGFVLGAGQVVGPLSTTAPAAFLPPFPLLAAVPMGEATPVVWAVGAVPLAAGVTVGWFTAARAAGERPAPWSARRTTTATLLAAALSAALVALLTLLTSGPLGVATLDHLGPLWWQTGPAAAVWTAVVALPVALVGRWWLVQGRRRAERRGRLRVRRGTSEGSAGVWGRKGSTAEGSGLRGRGLNGEGSAGARRQKSTAAESVRPWERKGSAAGRPGARVRKGSVVGGLRWRRRKGKATGGEGFRPERGAAGRGPEMLRRASEASVAGDLASDSGGVPPGGFARERGSAAPGGFSGGPGTAAAGDFLGGSGRVPPAAVPRKRGSTVPRGLPGEWGTTTVGGLSDQAGSRARSQRRRLRSGPLAPATWFSRAKRSPAEPPAPSAPSADPTACTSTPTPASAHLSGAAPAHPPTSDRPLEPYDFEATPTPPPLWNLASHQARWVALREGSSATKDESTDLPPGPGRVS</sequence>
<keyword evidence="2" id="KW-1133">Transmembrane helix</keyword>
<feature type="transmembrane region" description="Helical" evidence="2">
    <location>
        <begin position="357"/>
        <end position="377"/>
    </location>
</feature>
<dbReference type="Proteomes" id="UP000010411">
    <property type="component" value="Unassembled WGS sequence"/>
</dbReference>
<feature type="transmembrane region" description="Helical" evidence="2">
    <location>
        <begin position="437"/>
        <end position="457"/>
    </location>
</feature>
<keyword evidence="2" id="KW-0472">Membrane</keyword>
<name>L1L5V9_9ACTN</name>
<feature type="transmembrane region" description="Helical" evidence="2">
    <location>
        <begin position="294"/>
        <end position="316"/>
    </location>
</feature>
<dbReference type="InterPro" id="IPR045931">
    <property type="entry name" value="DUF6350"/>
</dbReference>
<feature type="compositionally biased region" description="Basic and acidic residues" evidence="1">
    <location>
        <begin position="29"/>
        <end position="39"/>
    </location>
</feature>
<feature type="region of interest" description="Disordered" evidence="1">
    <location>
        <begin position="1"/>
        <end position="42"/>
    </location>
</feature>
<dbReference type="EMBL" id="AEJC01000107">
    <property type="protein sequence ID" value="EKX67998.1"/>
    <property type="molecule type" value="Genomic_DNA"/>
</dbReference>
<evidence type="ECO:0000313" key="4">
    <source>
        <dbReference type="Proteomes" id="UP000010411"/>
    </source>
</evidence>
<evidence type="ECO:0000256" key="2">
    <source>
        <dbReference type="SAM" id="Phobius"/>
    </source>
</evidence>
<feature type="compositionally biased region" description="Gly residues" evidence="1">
    <location>
        <begin position="495"/>
        <end position="506"/>
    </location>
</feature>
<dbReference type="Pfam" id="PF19877">
    <property type="entry name" value="DUF6350"/>
    <property type="match status" value="1"/>
</dbReference>
<feature type="transmembrane region" description="Helical" evidence="2">
    <location>
        <begin position="398"/>
        <end position="417"/>
    </location>
</feature>
<feature type="compositionally biased region" description="Low complexity" evidence="1">
    <location>
        <begin position="700"/>
        <end position="717"/>
    </location>
</feature>
<dbReference type="PATRIC" id="fig|698759.3.peg.1437"/>
<protein>
    <submittedName>
        <fullName evidence="3">Putative membrane protein</fullName>
    </submittedName>
</protein>
<feature type="transmembrane region" description="Helical" evidence="2">
    <location>
        <begin position="328"/>
        <end position="351"/>
    </location>
</feature>
<gene>
    <name evidence="3" type="ORF">STRIP9103_06154</name>
</gene>
<dbReference type="AlphaFoldDB" id="L1L5V9"/>
<feature type="transmembrane region" description="Helical" evidence="2">
    <location>
        <begin position="170"/>
        <end position="190"/>
    </location>
</feature>
<keyword evidence="2" id="KW-0812">Transmembrane</keyword>
<proteinExistence type="predicted"/>
<comment type="caution">
    <text evidence="3">The sequence shown here is derived from an EMBL/GenBank/DDBJ whole genome shotgun (WGS) entry which is preliminary data.</text>
</comment>
<evidence type="ECO:0000313" key="3">
    <source>
        <dbReference type="EMBL" id="EKX67998.1"/>
    </source>
</evidence>
<evidence type="ECO:0000256" key="1">
    <source>
        <dbReference type="SAM" id="MobiDB-lite"/>
    </source>
</evidence>
<feature type="transmembrane region" description="Helical" evidence="2">
    <location>
        <begin position="132"/>
        <end position="149"/>
    </location>
</feature>